<keyword evidence="1" id="KW-0347">Helicase</keyword>
<dbReference type="InterPro" id="IPR051055">
    <property type="entry name" value="PIF1_helicase"/>
</dbReference>
<comment type="similarity">
    <text evidence="1">Belongs to the helicase family.</text>
</comment>
<dbReference type="InterPro" id="IPR003593">
    <property type="entry name" value="AAA+_ATPase"/>
</dbReference>
<dbReference type="OrthoDB" id="547928at2759"/>
<keyword evidence="1" id="KW-0234">DNA repair</keyword>
<sequence length="837" mass="88918">MSSGVDFVCSAPPSSRTRTVHQGTKLCACPVDVYSLRPSSLQDVTFTSYFRDYRLVSVKPPRSGKRRGGRPRPAAAMAAATTAAAAAAGAAAAVAAGGLGAAAVAGVTAAAAAVGAGVAQAAERAATAAAGHEPDGPVLRQAPAGAEDMGLTQDKQHRVYKLRVPRIVRFSDYNPASDPEGYFYNLLLCEQAFGKEADLISSENVSGTYFEECRLRQLVQNTSDLEVHLQSYANYHLYSNQRRQALLAALLGKYVPSEATDDGDELDPEAATFTVNYGGLRDPPHGGAGANGRPRAQARVDAAELKAALAAEFEELDAMPYTDAQAATVEAILSRHSSGVVVLTGGPGSGKTFTTKKLTRQLRQQGKSVMLTASTGAAAVRLSPFAATNHSAFDLPVGRGAMSSWVSATRDTHPKAEALREADVFIIDEFSMVTDVQLTLILMCIWHATSYTSLDDMLANKLIILVGDHAQLPPVCQCNSRDSHIAAMARTAAPVAMDLGGWDELPLCEQCHICANDFFSAAPKYRLPASVRHAKDPEFAAFLDIIRTRRPTQAEIDAVFGAWSPVAAGVLGNPAAAGPSTAPTPSMYITEDMVHLLADEHTTVLCTHLEDAKAYNHAILERLSSIGAVSGIHLCPLRHDVPPRSHAEASLEPWLRDPHFKTIEQVAEGARVVLVENCDLHRGAANGAAGVVEKLMFETREDGLRLVSGIKVRLADSGKCITIGARTSSYNWFGGVSYSKHTFPLALGWAITAHRSQGATLSGPTIIHARSVFTPGQLYVMLSRVTERRHLHLVGPLSPGLFSPVKLPGFVEIDALAEKQAQAVAFVAAATAVLTTV</sequence>
<dbReference type="EC" id="5.6.2.3" evidence="1"/>
<dbReference type="CDD" id="cd18809">
    <property type="entry name" value="SF1_C_RecD"/>
    <property type="match status" value="1"/>
</dbReference>
<keyword evidence="1" id="KW-0067">ATP-binding</keyword>
<name>A0A835TG86_9CHLO</name>
<dbReference type="GO" id="GO:0006281">
    <property type="term" value="P:DNA repair"/>
    <property type="evidence" value="ECO:0007669"/>
    <property type="project" value="UniProtKB-KW"/>
</dbReference>
<organism evidence="3 4">
    <name type="scientific">Chlamydomonas schloesseri</name>
    <dbReference type="NCBI Taxonomy" id="2026947"/>
    <lineage>
        <taxon>Eukaryota</taxon>
        <taxon>Viridiplantae</taxon>
        <taxon>Chlorophyta</taxon>
        <taxon>core chlorophytes</taxon>
        <taxon>Chlorophyceae</taxon>
        <taxon>CS clade</taxon>
        <taxon>Chlamydomonadales</taxon>
        <taxon>Chlamydomonadaceae</taxon>
        <taxon>Chlamydomonas</taxon>
    </lineage>
</organism>
<dbReference type="InterPro" id="IPR027417">
    <property type="entry name" value="P-loop_NTPase"/>
</dbReference>
<evidence type="ECO:0000259" key="2">
    <source>
        <dbReference type="SMART" id="SM00382"/>
    </source>
</evidence>
<keyword evidence="1" id="KW-0378">Hydrolase</keyword>
<keyword evidence="1" id="KW-0547">Nucleotide-binding</keyword>
<dbReference type="GO" id="GO:0006310">
    <property type="term" value="P:DNA recombination"/>
    <property type="evidence" value="ECO:0007669"/>
    <property type="project" value="UniProtKB-KW"/>
</dbReference>
<comment type="cofactor">
    <cofactor evidence="1">
        <name>Mg(2+)</name>
        <dbReference type="ChEBI" id="CHEBI:18420"/>
    </cofactor>
</comment>
<comment type="catalytic activity">
    <reaction evidence="1">
        <text>ATP + H2O = ADP + phosphate + H(+)</text>
        <dbReference type="Rhea" id="RHEA:13065"/>
        <dbReference type="ChEBI" id="CHEBI:15377"/>
        <dbReference type="ChEBI" id="CHEBI:15378"/>
        <dbReference type="ChEBI" id="CHEBI:30616"/>
        <dbReference type="ChEBI" id="CHEBI:43474"/>
        <dbReference type="ChEBI" id="CHEBI:456216"/>
        <dbReference type="EC" id="5.6.2.3"/>
    </reaction>
</comment>
<dbReference type="PANTHER" id="PTHR47642:SF5">
    <property type="entry name" value="ATP-DEPENDENT DNA HELICASE"/>
    <property type="match status" value="1"/>
</dbReference>
<dbReference type="EMBL" id="JAEHOD010000040">
    <property type="protein sequence ID" value="KAG2439759.1"/>
    <property type="molecule type" value="Genomic_DNA"/>
</dbReference>
<dbReference type="GO" id="GO:0016787">
    <property type="term" value="F:hydrolase activity"/>
    <property type="evidence" value="ECO:0007669"/>
    <property type="project" value="UniProtKB-KW"/>
</dbReference>
<protein>
    <recommendedName>
        <fullName evidence="1">ATP-dependent DNA helicase</fullName>
        <ecNumber evidence="1">5.6.2.3</ecNumber>
    </recommendedName>
</protein>
<keyword evidence="1" id="KW-0227">DNA damage</keyword>
<keyword evidence="1" id="KW-0233">DNA recombination</keyword>
<feature type="domain" description="AAA+ ATPase" evidence="2">
    <location>
        <begin position="337"/>
        <end position="468"/>
    </location>
</feature>
<evidence type="ECO:0000256" key="1">
    <source>
        <dbReference type="RuleBase" id="RU363044"/>
    </source>
</evidence>
<gene>
    <name evidence="3" type="ORF">HYH02_010636</name>
</gene>
<dbReference type="GO" id="GO:0005524">
    <property type="term" value="F:ATP binding"/>
    <property type="evidence" value="ECO:0007669"/>
    <property type="project" value="UniProtKB-KW"/>
</dbReference>
<accession>A0A835TG86</accession>
<keyword evidence="4" id="KW-1185">Reference proteome</keyword>
<dbReference type="GO" id="GO:0000723">
    <property type="term" value="P:telomere maintenance"/>
    <property type="evidence" value="ECO:0007669"/>
    <property type="project" value="InterPro"/>
</dbReference>
<dbReference type="AlphaFoldDB" id="A0A835TG86"/>
<dbReference type="Proteomes" id="UP000613740">
    <property type="component" value="Unassembled WGS sequence"/>
</dbReference>
<evidence type="ECO:0000313" key="3">
    <source>
        <dbReference type="EMBL" id="KAG2439759.1"/>
    </source>
</evidence>
<dbReference type="InterPro" id="IPR010285">
    <property type="entry name" value="DNA_helicase_pif1-like_DEAD"/>
</dbReference>
<dbReference type="SUPFAM" id="SSF52540">
    <property type="entry name" value="P-loop containing nucleoside triphosphate hydrolases"/>
    <property type="match status" value="2"/>
</dbReference>
<evidence type="ECO:0000313" key="4">
    <source>
        <dbReference type="Proteomes" id="UP000613740"/>
    </source>
</evidence>
<dbReference type="Pfam" id="PF05970">
    <property type="entry name" value="PIF1"/>
    <property type="match status" value="1"/>
</dbReference>
<dbReference type="GO" id="GO:0043139">
    <property type="term" value="F:5'-3' DNA helicase activity"/>
    <property type="evidence" value="ECO:0007669"/>
    <property type="project" value="UniProtKB-EC"/>
</dbReference>
<dbReference type="Gene3D" id="3.40.50.300">
    <property type="entry name" value="P-loop containing nucleotide triphosphate hydrolases"/>
    <property type="match status" value="1"/>
</dbReference>
<dbReference type="CDD" id="cd17933">
    <property type="entry name" value="DEXSc_RecD-like"/>
    <property type="match status" value="1"/>
</dbReference>
<proteinExistence type="inferred from homology"/>
<dbReference type="PANTHER" id="PTHR47642">
    <property type="entry name" value="ATP-DEPENDENT DNA HELICASE"/>
    <property type="match status" value="1"/>
</dbReference>
<reference evidence="3" key="1">
    <citation type="journal article" date="2020" name="bioRxiv">
        <title>Comparative genomics of Chlamydomonas.</title>
        <authorList>
            <person name="Craig R.J."/>
            <person name="Hasan A.R."/>
            <person name="Ness R.W."/>
            <person name="Keightley P.D."/>
        </authorList>
    </citation>
    <scope>NUCLEOTIDE SEQUENCE</scope>
    <source>
        <strain evidence="3">CCAP 11/173</strain>
    </source>
</reference>
<comment type="caution">
    <text evidence="3">The sequence shown here is derived from an EMBL/GenBank/DDBJ whole genome shotgun (WGS) entry which is preliminary data.</text>
</comment>
<dbReference type="SMART" id="SM00382">
    <property type="entry name" value="AAA"/>
    <property type="match status" value="1"/>
</dbReference>